<dbReference type="RefSeq" id="WP_191317858.1">
    <property type="nucleotide sequence ID" value="NZ_BNCG01000001.1"/>
</dbReference>
<evidence type="ECO:0000313" key="2">
    <source>
        <dbReference type="Proteomes" id="UP001595704"/>
    </source>
</evidence>
<reference evidence="2" key="1">
    <citation type="journal article" date="2019" name="Int. J. Syst. Evol. Microbiol.">
        <title>The Global Catalogue of Microorganisms (GCM) 10K type strain sequencing project: providing services to taxonomists for standard genome sequencing and annotation.</title>
        <authorList>
            <consortium name="The Broad Institute Genomics Platform"/>
            <consortium name="The Broad Institute Genome Sequencing Center for Infectious Disease"/>
            <person name="Wu L."/>
            <person name="Ma J."/>
        </authorList>
    </citation>
    <scope>NUCLEOTIDE SEQUENCE [LARGE SCALE GENOMIC DNA]</scope>
    <source>
        <strain evidence="2">KCTC 42282</strain>
    </source>
</reference>
<accession>A0ABV7UGM3</accession>
<sequence length="167" mass="18186">MSALVPIDTLGQEIKARIEAGDKAMGKAEDHYLAAGLQLAEARRRVAGDGGSFRAFLDNHGIGRSRAYDILAVTDGRKTFDGIRAKAAERAAKHAATNREARLSVSNGQVPDAHGGKYPASWPQDAIERIASVEKKYLDLIVMTTKLMPRQYQAKLFMAFGLELKST</sequence>
<comment type="caution">
    <text evidence="1">The sequence shown here is derived from an EMBL/GenBank/DDBJ whole genome shotgun (WGS) entry which is preliminary data.</text>
</comment>
<evidence type="ECO:0000313" key="1">
    <source>
        <dbReference type="EMBL" id="MFC3637855.1"/>
    </source>
</evidence>
<gene>
    <name evidence="1" type="ORF">ACFONL_10780</name>
</gene>
<dbReference type="EMBL" id="JBHRYC010000050">
    <property type="protein sequence ID" value="MFC3637855.1"/>
    <property type="molecule type" value="Genomic_DNA"/>
</dbReference>
<keyword evidence="2" id="KW-1185">Reference proteome</keyword>
<protein>
    <recommendedName>
        <fullName evidence="3">DUF3102 domain-containing protein</fullName>
    </recommendedName>
</protein>
<dbReference type="Proteomes" id="UP001595704">
    <property type="component" value="Unassembled WGS sequence"/>
</dbReference>
<name>A0ABV7UGM3_9HYPH</name>
<organism evidence="1 2">
    <name type="scientific">Camelimonas fluminis</name>
    <dbReference type="NCBI Taxonomy" id="1576911"/>
    <lineage>
        <taxon>Bacteria</taxon>
        <taxon>Pseudomonadati</taxon>
        <taxon>Pseudomonadota</taxon>
        <taxon>Alphaproteobacteria</taxon>
        <taxon>Hyphomicrobiales</taxon>
        <taxon>Chelatococcaceae</taxon>
        <taxon>Camelimonas</taxon>
    </lineage>
</organism>
<proteinExistence type="predicted"/>
<evidence type="ECO:0008006" key="3">
    <source>
        <dbReference type="Google" id="ProtNLM"/>
    </source>
</evidence>